<proteinExistence type="predicted"/>
<accession>A0A9P6QY08</accession>
<dbReference type="EMBL" id="JAAAIP010002434">
    <property type="protein sequence ID" value="KAG0300105.1"/>
    <property type="molecule type" value="Genomic_DNA"/>
</dbReference>
<sequence length="133" mass="14609">DWKRVSDSLPQGSPDNTVQAGHHPSLHGGGTSDRERGLGTPRKESHRARFGSWFPKSTVHHRQEDWRPPPSSQPASSQPVRGTRVIQDGDSEDGMLHAPEERFSNVHRSQGRISSCADRSISPQIPSVCVEGS</sequence>
<comment type="caution">
    <text evidence="2">The sequence shown here is derived from an EMBL/GenBank/DDBJ whole genome shotgun (WGS) entry which is preliminary data.</text>
</comment>
<feature type="region of interest" description="Disordered" evidence="1">
    <location>
        <begin position="1"/>
        <end position="119"/>
    </location>
</feature>
<dbReference type="Proteomes" id="UP000738325">
    <property type="component" value="Unassembled WGS sequence"/>
</dbReference>
<name>A0A9P6QY08_9FUNG</name>
<evidence type="ECO:0000256" key="1">
    <source>
        <dbReference type="SAM" id="MobiDB-lite"/>
    </source>
</evidence>
<reference evidence="2" key="1">
    <citation type="journal article" date="2020" name="Fungal Divers.">
        <title>Resolving the Mortierellaceae phylogeny through synthesis of multi-gene phylogenetics and phylogenomics.</title>
        <authorList>
            <person name="Vandepol N."/>
            <person name="Liber J."/>
            <person name="Desiro A."/>
            <person name="Na H."/>
            <person name="Kennedy M."/>
            <person name="Barry K."/>
            <person name="Grigoriev I.V."/>
            <person name="Miller A.N."/>
            <person name="O'Donnell K."/>
            <person name="Stajich J.E."/>
            <person name="Bonito G."/>
        </authorList>
    </citation>
    <scope>NUCLEOTIDE SEQUENCE</scope>
    <source>
        <strain evidence="2">REB-010B</strain>
    </source>
</reference>
<dbReference type="AlphaFoldDB" id="A0A9P6QY08"/>
<gene>
    <name evidence="2" type="ORF">BGZ99_003917</name>
</gene>
<feature type="non-terminal residue" evidence="2">
    <location>
        <position position="133"/>
    </location>
</feature>
<evidence type="ECO:0000313" key="3">
    <source>
        <dbReference type="Proteomes" id="UP000738325"/>
    </source>
</evidence>
<feature type="compositionally biased region" description="Basic and acidic residues" evidence="1">
    <location>
        <begin position="94"/>
        <end position="104"/>
    </location>
</feature>
<feature type="compositionally biased region" description="Polar residues" evidence="1">
    <location>
        <begin position="8"/>
        <end position="19"/>
    </location>
</feature>
<protein>
    <submittedName>
        <fullName evidence="2">Uncharacterized protein</fullName>
    </submittedName>
</protein>
<keyword evidence="3" id="KW-1185">Reference proteome</keyword>
<evidence type="ECO:0000313" key="2">
    <source>
        <dbReference type="EMBL" id="KAG0300105.1"/>
    </source>
</evidence>
<feature type="compositionally biased region" description="Basic and acidic residues" evidence="1">
    <location>
        <begin position="32"/>
        <end position="43"/>
    </location>
</feature>
<feature type="non-terminal residue" evidence="2">
    <location>
        <position position="1"/>
    </location>
</feature>
<organism evidence="2 3">
    <name type="scientific">Dissophora globulifera</name>
    <dbReference type="NCBI Taxonomy" id="979702"/>
    <lineage>
        <taxon>Eukaryota</taxon>
        <taxon>Fungi</taxon>
        <taxon>Fungi incertae sedis</taxon>
        <taxon>Mucoromycota</taxon>
        <taxon>Mortierellomycotina</taxon>
        <taxon>Mortierellomycetes</taxon>
        <taxon>Mortierellales</taxon>
        <taxon>Mortierellaceae</taxon>
        <taxon>Dissophora</taxon>
    </lineage>
</organism>